<name>A0A4Q1BEQ3_TREME</name>
<dbReference type="VEuPathDB" id="FungiDB:TREMEDRAFT_60725"/>
<evidence type="ECO:0008006" key="3">
    <source>
        <dbReference type="Google" id="ProtNLM"/>
    </source>
</evidence>
<accession>A0A4Q1BEQ3</accession>
<reference evidence="1 2" key="1">
    <citation type="submission" date="2016-06" db="EMBL/GenBank/DDBJ databases">
        <title>Evolution of pathogenesis and genome organization in the Tremellales.</title>
        <authorList>
            <person name="Cuomo C."/>
            <person name="Litvintseva A."/>
            <person name="Heitman J."/>
            <person name="Chen Y."/>
            <person name="Sun S."/>
            <person name="Springer D."/>
            <person name="Dromer F."/>
            <person name="Young S."/>
            <person name="Zeng Q."/>
            <person name="Chapman S."/>
            <person name="Gujja S."/>
            <person name="Saif S."/>
            <person name="Birren B."/>
        </authorList>
    </citation>
    <scope>NUCLEOTIDE SEQUENCE [LARGE SCALE GENOMIC DNA]</scope>
    <source>
        <strain evidence="1 2">ATCC 28783</strain>
    </source>
</reference>
<proteinExistence type="predicted"/>
<dbReference type="EMBL" id="SDIL01000124">
    <property type="protein sequence ID" value="RXK35725.1"/>
    <property type="molecule type" value="Genomic_DNA"/>
</dbReference>
<evidence type="ECO:0000313" key="2">
    <source>
        <dbReference type="Proteomes" id="UP000289152"/>
    </source>
</evidence>
<dbReference type="Proteomes" id="UP000289152">
    <property type="component" value="Unassembled WGS sequence"/>
</dbReference>
<dbReference type="InParanoid" id="A0A4Q1BEQ3"/>
<evidence type="ECO:0000313" key="1">
    <source>
        <dbReference type="EMBL" id="RXK35725.1"/>
    </source>
</evidence>
<keyword evidence="2" id="KW-1185">Reference proteome</keyword>
<dbReference type="AlphaFoldDB" id="A0A4Q1BEQ3"/>
<protein>
    <recommendedName>
        <fullName evidence="3">Zn(2)-C6 fungal-type domain-containing protein</fullName>
    </recommendedName>
</protein>
<organism evidence="1 2">
    <name type="scientific">Tremella mesenterica</name>
    <name type="common">Jelly fungus</name>
    <dbReference type="NCBI Taxonomy" id="5217"/>
    <lineage>
        <taxon>Eukaryota</taxon>
        <taxon>Fungi</taxon>
        <taxon>Dikarya</taxon>
        <taxon>Basidiomycota</taxon>
        <taxon>Agaricomycotina</taxon>
        <taxon>Tremellomycetes</taxon>
        <taxon>Tremellales</taxon>
        <taxon>Tremellaceae</taxon>
        <taxon>Tremella</taxon>
    </lineage>
</organism>
<gene>
    <name evidence="1" type="ORF">M231_07014</name>
</gene>
<comment type="caution">
    <text evidence="1">The sequence shown here is derived from an EMBL/GenBank/DDBJ whole genome shotgun (WGS) entry which is preliminary data.</text>
</comment>
<sequence length="179" mass="20883">MSKVISIKIAPKYLPYTWVESTYEEHTHVLKTIIRDESGIVLTEIPKRHGSHFKKQVTSNVNIPEITVKLKRGRKPLPTGSSRCSSCVKLKWKCIRDFEGPCGTCITRRKTCEQDWILPVERRAKRRKESSEWKTWKRNQDDKPILMYPPGWIVSNHSVESTAIWDQGDWFDGNQEVET</sequence>